<feature type="chain" id="PRO_5036789126" evidence="1">
    <location>
        <begin position="18"/>
        <end position="126"/>
    </location>
</feature>
<feature type="signal peptide" evidence="1">
    <location>
        <begin position="1"/>
        <end position="17"/>
    </location>
</feature>
<evidence type="ECO:0000313" key="2">
    <source>
        <dbReference type="Proteomes" id="UP000887566"/>
    </source>
</evidence>
<evidence type="ECO:0000256" key="1">
    <source>
        <dbReference type="SAM" id="SignalP"/>
    </source>
</evidence>
<organism evidence="2 3">
    <name type="scientific">Plectus sambesii</name>
    <dbReference type="NCBI Taxonomy" id="2011161"/>
    <lineage>
        <taxon>Eukaryota</taxon>
        <taxon>Metazoa</taxon>
        <taxon>Ecdysozoa</taxon>
        <taxon>Nematoda</taxon>
        <taxon>Chromadorea</taxon>
        <taxon>Plectida</taxon>
        <taxon>Plectina</taxon>
        <taxon>Plectoidea</taxon>
        <taxon>Plectidae</taxon>
        <taxon>Plectus</taxon>
    </lineage>
</organism>
<keyword evidence="2" id="KW-1185">Reference proteome</keyword>
<evidence type="ECO:0000313" key="3">
    <source>
        <dbReference type="WBParaSite" id="PSAMB.scaffold403size52821.g5453.t1"/>
    </source>
</evidence>
<dbReference type="WBParaSite" id="PSAMB.scaffold403size52821.g5453.t1">
    <property type="protein sequence ID" value="PSAMB.scaffold403size52821.g5453.t1"/>
    <property type="gene ID" value="PSAMB.scaffold403size52821.g5453"/>
</dbReference>
<protein>
    <submittedName>
        <fullName evidence="3">Uncharacterized protein</fullName>
    </submittedName>
</protein>
<name>A0A914WJE6_9BILA</name>
<dbReference type="AlphaFoldDB" id="A0A914WJE6"/>
<reference evidence="3" key="1">
    <citation type="submission" date="2022-11" db="UniProtKB">
        <authorList>
            <consortium name="WormBaseParasite"/>
        </authorList>
    </citation>
    <scope>IDENTIFICATION</scope>
</reference>
<accession>A0A914WJE6</accession>
<sequence length="126" mass="14270">MWTWAATLLIVFVCAQSAPVSTNNDMQMKNSATNSRSKRFAHDFYNYLASHQQAYPLDGLEGGSFANDIETPHKRFSDLVNYLHMYQQEPQLGMAYADKEKKDEPDALSSAAVGWNLLNLNSFENE</sequence>
<dbReference type="Proteomes" id="UP000887566">
    <property type="component" value="Unplaced"/>
</dbReference>
<keyword evidence="1" id="KW-0732">Signal</keyword>
<proteinExistence type="predicted"/>